<feature type="transmembrane region" description="Helical" evidence="1">
    <location>
        <begin position="123"/>
        <end position="150"/>
    </location>
</feature>
<sequence>MWQYLWAHAIFHMVRWFPPSNRIKITVVTMIITVCLLIPQFYVLLLKRTTRWCPEPLMSLLIVSIVFTFFIIGFTFLFVTMIPVPREVKIAFHVFGLANFCTGLAQCIATAKGKDCQFTTVELYDISLALAVLSIVAMVFVVFMLPFWIINETKKDSVLDRRGRTGVCYEPVKCCSCLWHI</sequence>
<keyword evidence="1" id="KW-0812">Transmembrane</keyword>
<organism evidence="2 3">
    <name type="scientific">Plakobranchus ocellatus</name>
    <dbReference type="NCBI Taxonomy" id="259542"/>
    <lineage>
        <taxon>Eukaryota</taxon>
        <taxon>Metazoa</taxon>
        <taxon>Spiralia</taxon>
        <taxon>Lophotrochozoa</taxon>
        <taxon>Mollusca</taxon>
        <taxon>Gastropoda</taxon>
        <taxon>Heterobranchia</taxon>
        <taxon>Euthyneura</taxon>
        <taxon>Panpulmonata</taxon>
        <taxon>Sacoglossa</taxon>
        <taxon>Placobranchoidea</taxon>
        <taxon>Plakobranchidae</taxon>
        <taxon>Plakobranchus</taxon>
    </lineage>
</organism>
<protein>
    <submittedName>
        <fullName evidence="2">Protein lzic</fullName>
    </submittedName>
</protein>
<feature type="transmembrane region" description="Helical" evidence="1">
    <location>
        <begin position="90"/>
        <end position="111"/>
    </location>
</feature>
<proteinExistence type="predicted"/>
<gene>
    <name evidence="2" type="ORF">PoB_000079200</name>
</gene>
<comment type="caution">
    <text evidence="2">The sequence shown here is derived from an EMBL/GenBank/DDBJ whole genome shotgun (WGS) entry which is preliminary data.</text>
</comment>
<evidence type="ECO:0000313" key="3">
    <source>
        <dbReference type="Proteomes" id="UP000735302"/>
    </source>
</evidence>
<feature type="transmembrane region" description="Helical" evidence="1">
    <location>
        <begin position="57"/>
        <end position="84"/>
    </location>
</feature>
<evidence type="ECO:0000256" key="1">
    <source>
        <dbReference type="SAM" id="Phobius"/>
    </source>
</evidence>
<dbReference type="AlphaFoldDB" id="A0AAV3XWR6"/>
<name>A0AAV3XWR6_9GAST</name>
<dbReference type="Proteomes" id="UP000735302">
    <property type="component" value="Unassembled WGS sequence"/>
</dbReference>
<dbReference type="EMBL" id="BLXT01000074">
    <property type="protein sequence ID" value="GFN74286.1"/>
    <property type="molecule type" value="Genomic_DNA"/>
</dbReference>
<accession>A0AAV3XWR6</accession>
<evidence type="ECO:0000313" key="2">
    <source>
        <dbReference type="EMBL" id="GFN74286.1"/>
    </source>
</evidence>
<keyword evidence="1" id="KW-1133">Transmembrane helix</keyword>
<keyword evidence="3" id="KW-1185">Reference proteome</keyword>
<feature type="transmembrane region" description="Helical" evidence="1">
    <location>
        <begin position="23"/>
        <end position="45"/>
    </location>
</feature>
<reference evidence="2 3" key="1">
    <citation type="journal article" date="2021" name="Elife">
        <title>Chloroplast acquisition without the gene transfer in kleptoplastic sea slugs, Plakobranchus ocellatus.</title>
        <authorList>
            <person name="Maeda T."/>
            <person name="Takahashi S."/>
            <person name="Yoshida T."/>
            <person name="Shimamura S."/>
            <person name="Takaki Y."/>
            <person name="Nagai Y."/>
            <person name="Toyoda A."/>
            <person name="Suzuki Y."/>
            <person name="Arimoto A."/>
            <person name="Ishii H."/>
            <person name="Satoh N."/>
            <person name="Nishiyama T."/>
            <person name="Hasebe M."/>
            <person name="Maruyama T."/>
            <person name="Minagawa J."/>
            <person name="Obokata J."/>
            <person name="Shigenobu S."/>
        </authorList>
    </citation>
    <scope>NUCLEOTIDE SEQUENCE [LARGE SCALE GENOMIC DNA]</scope>
</reference>
<keyword evidence="1" id="KW-0472">Membrane</keyword>